<protein>
    <submittedName>
        <fullName evidence="2">Uncharacterized protein</fullName>
    </submittedName>
</protein>
<dbReference type="OrthoDB" id="3945172at2759"/>
<feature type="region of interest" description="Disordered" evidence="1">
    <location>
        <begin position="30"/>
        <end position="100"/>
    </location>
</feature>
<feature type="compositionally biased region" description="Basic and acidic residues" evidence="1">
    <location>
        <begin position="59"/>
        <end position="81"/>
    </location>
</feature>
<evidence type="ECO:0000313" key="2">
    <source>
        <dbReference type="EMBL" id="TGZ82207.1"/>
    </source>
</evidence>
<evidence type="ECO:0000256" key="1">
    <source>
        <dbReference type="SAM" id="MobiDB-lite"/>
    </source>
</evidence>
<proteinExistence type="predicted"/>
<name>A0A4S2MZQ9_9PEZI</name>
<sequence length="100" mass="11122">MVFVQFRHSSRITSTVFKRPPTIATRFYSARSKVPPSSAHATRKGHELDVQSHSVAQGIRERKAAETVAERGPRKDLKEGYPEAPYPVIGMEDERGSKGA</sequence>
<accession>A0A4S2MZQ9</accession>
<organism evidence="2 3">
    <name type="scientific">Ascodesmis nigricans</name>
    <dbReference type="NCBI Taxonomy" id="341454"/>
    <lineage>
        <taxon>Eukaryota</taxon>
        <taxon>Fungi</taxon>
        <taxon>Dikarya</taxon>
        <taxon>Ascomycota</taxon>
        <taxon>Pezizomycotina</taxon>
        <taxon>Pezizomycetes</taxon>
        <taxon>Pezizales</taxon>
        <taxon>Ascodesmidaceae</taxon>
        <taxon>Ascodesmis</taxon>
    </lineage>
</organism>
<dbReference type="InParanoid" id="A0A4S2MZQ9"/>
<evidence type="ECO:0000313" key="3">
    <source>
        <dbReference type="Proteomes" id="UP000298138"/>
    </source>
</evidence>
<gene>
    <name evidence="2" type="ORF">EX30DRAFT_395072</name>
</gene>
<dbReference type="AlphaFoldDB" id="A0A4S2MZQ9"/>
<reference evidence="2 3" key="1">
    <citation type="submission" date="2019-04" db="EMBL/GenBank/DDBJ databases">
        <title>Comparative genomics and transcriptomics to analyze fruiting body development in filamentous ascomycetes.</title>
        <authorList>
            <consortium name="DOE Joint Genome Institute"/>
            <person name="Lutkenhaus R."/>
            <person name="Traeger S."/>
            <person name="Breuer J."/>
            <person name="Kuo A."/>
            <person name="Lipzen A."/>
            <person name="Pangilinan J."/>
            <person name="Dilworth D."/>
            <person name="Sandor L."/>
            <person name="Poggeler S."/>
            <person name="Barry K."/>
            <person name="Grigoriev I.V."/>
            <person name="Nowrousian M."/>
        </authorList>
    </citation>
    <scope>NUCLEOTIDE SEQUENCE [LARGE SCALE GENOMIC DNA]</scope>
    <source>
        <strain evidence="2 3">CBS 389.68</strain>
    </source>
</reference>
<dbReference type="EMBL" id="ML220116">
    <property type="protein sequence ID" value="TGZ82207.1"/>
    <property type="molecule type" value="Genomic_DNA"/>
</dbReference>
<keyword evidence="3" id="KW-1185">Reference proteome</keyword>
<dbReference type="Proteomes" id="UP000298138">
    <property type="component" value="Unassembled WGS sequence"/>
</dbReference>